<dbReference type="EMBL" id="VIGC01000113">
    <property type="protein sequence ID" value="TQE92799.1"/>
    <property type="molecule type" value="Genomic_DNA"/>
</dbReference>
<gene>
    <name evidence="1" type="ORF">FKZ61_23880</name>
</gene>
<dbReference type="OrthoDB" id="162005at2"/>
<proteinExistence type="predicted"/>
<dbReference type="AlphaFoldDB" id="A0A540V7Q3"/>
<dbReference type="Proteomes" id="UP000317371">
    <property type="component" value="Unassembled WGS sequence"/>
</dbReference>
<protein>
    <recommendedName>
        <fullName evidence="3">DUF4062 domain-containing protein</fullName>
    </recommendedName>
</protein>
<evidence type="ECO:0000313" key="2">
    <source>
        <dbReference type="Proteomes" id="UP000317371"/>
    </source>
</evidence>
<sequence>MAETLRIFVSATKDLEAERAVIGRAVAELPVQIGVEIRRTPARGASYDDIFELIANCDRVYFLLGKDITAPSGAEWHLAWQLERSILPLRSPARLTPAAQEFVRTSLVEWTVFRNGPHLSQIVTLDLVRILNHPTNRYGLTVSELEMLNLHAARIRQSLPPTDGEPGGAEGGGVLLDAINRDPVDGVLLET</sequence>
<organism evidence="1 2">
    <name type="scientific">Litorilinea aerophila</name>
    <dbReference type="NCBI Taxonomy" id="1204385"/>
    <lineage>
        <taxon>Bacteria</taxon>
        <taxon>Bacillati</taxon>
        <taxon>Chloroflexota</taxon>
        <taxon>Caldilineae</taxon>
        <taxon>Caldilineales</taxon>
        <taxon>Caldilineaceae</taxon>
        <taxon>Litorilinea</taxon>
    </lineage>
</organism>
<dbReference type="RefSeq" id="WP_141612665.1">
    <property type="nucleotide sequence ID" value="NZ_VIGC02000090.1"/>
</dbReference>
<keyword evidence="2" id="KW-1185">Reference proteome</keyword>
<evidence type="ECO:0000313" key="1">
    <source>
        <dbReference type="EMBL" id="TQE92799.1"/>
    </source>
</evidence>
<reference evidence="1 2" key="1">
    <citation type="submission" date="2019-06" db="EMBL/GenBank/DDBJ databases">
        <title>Genome sequence of Litorilinea aerophila BAA-2444.</title>
        <authorList>
            <person name="Maclea K.S."/>
            <person name="Maurais E.G."/>
            <person name="Iannazzi L.C."/>
        </authorList>
    </citation>
    <scope>NUCLEOTIDE SEQUENCE [LARGE SCALE GENOMIC DNA]</scope>
    <source>
        <strain evidence="1 2">ATCC BAA-2444</strain>
    </source>
</reference>
<name>A0A540V7Q3_9CHLR</name>
<dbReference type="InParanoid" id="A0A540V7Q3"/>
<evidence type="ECO:0008006" key="3">
    <source>
        <dbReference type="Google" id="ProtNLM"/>
    </source>
</evidence>
<accession>A0A540V7Q3</accession>
<comment type="caution">
    <text evidence="1">The sequence shown here is derived from an EMBL/GenBank/DDBJ whole genome shotgun (WGS) entry which is preliminary data.</text>
</comment>